<evidence type="ECO:0000256" key="1">
    <source>
        <dbReference type="ARBA" id="ARBA00002919"/>
    </source>
</evidence>
<protein>
    <recommendedName>
        <fullName evidence="5 11">2-dehydropantoate 2-reductase</fullName>
        <ecNumber evidence="4 11">1.1.1.169</ecNumber>
    </recommendedName>
    <alternativeName>
        <fullName evidence="9 11">Ketopantoate reductase</fullName>
    </alternativeName>
</protein>
<dbReference type="Gene3D" id="3.40.50.720">
    <property type="entry name" value="NAD(P)-binding Rossmann-like Domain"/>
    <property type="match status" value="1"/>
</dbReference>
<dbReference type="Pfam" id="PF08546">
    <property type="entry name" value="ApbA_C"/>
    <property type="match status" value="1"/>
</dbReference>
<proteinExistence type="inferred from homology"/>
<comment type="caution">
    <text evidence="14">The sequence shown here is derived from an EMBL/GenBank/DDBJ whole genome shotgun (WGS) entry which is preliminary data.</text>
</comment>
<keyword evidence="8 11" id="KW-0560">Oxidoreductase</keyword>
<dbReference type="Proteomes" id="UP000309133">
    <property type="component" value="Unassembled WGS sequence"/>
</dbReference>
<keyword evidence="6 11" id="KW-0566">Pantothenate biosynthesis</keyword>
<dbReference type="GO" id="GO:0015940">
    <property type="term" value="P:pantothenate biosynthetic process"/>
    <property type="evidence" value="ECO:0007669"/>
    <property type="project" value="UniProtKB-UniPathway"/>
</dbReference>
<dbReference type="InterPro" id="IPR013332">
    <property type="entry name" value="KPR_N"/>
</dbReference>
<dbReference type="OrthoDB" id="9796561at2"/>
<dbReference type="Pfam" id="PF02558">
    <property type="entry name" value="ApbA"/>
    <property type="match status" value="1"/>
</dbReference>
<keyword evidence="15" id="KW-1185">Reference proteome</keyword>
<dbReference type="GO" id="GO:0050661">
    <property type="term" value="F:NADP binding"/>
    <property type="evidence" value="ECO:0007669"/>
    <property type="project" value="TreeGrafter"/>
</dbReference>
<dbReference type="RefSeq" id="WP_136426546.1">
    <property type="nucleotide sequence ID" value="NZ_SSSM01000002.1"/>
</dbReference>
<dbReference type="Gene3D" id="1.10.1040.10">
    <property type="entry name" value="N-(1-d-carboxylethyl)-l-norvaline Dehydrogenase, domain 2"/>
    <property type="match status" value="1"/>
</dbReference>
<gene>
    <name evidence="14" type="ORF">E6C64_05025</name>
</gene>
<dbReference type="SUPFAM" id="SSF51735">
    <property type="entry name" value="NAD(P)-binding Rossmann-fold domains"/>
    <property type="match status" value="1"/>
</dbReference>
<dbReference type="InterPro" id="IPR008927">
    <property type="entry name" value="6-PGluconate_DH-like_C_sf"/>
</dbReference>
<dbReference type="PANTHER" id="PTHR43765:SF2">
    <property type="entry name" value="2-DEHYDROPANTOATE 2-REDUCTASE"/>
    <property type="match status" value="1"/>
</dbReference>
<dbReference type="EMBL" id="SSSM01000002">
    <property type="protein sequence ID" value="THG32381.1"/>
    <property type="molecule type" value="Genomic_DNA"/>
</dbReference>
<keyword evidence="7 11" id="KW-0521">NADP</keyword>
<evidence type="ECO:0000259" key="12">
    <source>
        <dbReference type="Pfam" id="PF02558"/>
    </source>
</evidence>
<evidence type="ECO:0000256" key="5">
    <source>
        <dbReference type="ARBA" id="ARBA00019465"/>
    </source>
</evidence>
<dbReference type="InterPro" id="IPR013328">
    <property type="entry name" value="6PGD_dom2"/>
</dbReference>
<dbReference type="EC" id="1.1.1.169" evidence="4 11"/>
<dbReference type="AlphaFoldDB" id="A0A4S4FQ22"/>
<organism evidence="14 15">
    <name type="scientific">Naasia lichenicola</name>
    <dbReference type="NCBI Taxonomy" id="2565933"/>
    <lineage>
        <taxon>Bacteria</taxon>
        <taxon>Bacillati</taxon>
        <taxon>Actinomycetota</taxon>
        <taxon>Actinomycetes</taxon>
        <taxon>Micrococcales</taxon>
        <taxon>Microbacteriaceae</taxon>
        <taxon>Naasia</taxon>
    </lineage>
</organism>
<dbReference type="InterPro" id="IPR013752">
    <property type="entry name" value="KPA_reductase"/>
</dbReference>
<comment type="similarity">
    <text evidence="3 11">Belongs to the ketopantoate reductase family.</text>
</comment>
<dbReference type="InterPro" id="IPR050838">
    <property type="entry name" value="Ketopantoate_reductase"/>
</dbReference>
<evidence type="ECO:0000256" key="2">
    <source>
        <dbReference type="ARBA" id="ARBA00004994"/>
    </source>
</evidence>
<comment type="function">
    <text evidence="1 11">Catalyzes the NADPH-dependent reduction of ketopantoate into pantoic acid.</text>
</comment>
<evidence type="ECO:0000313" key="15">
    <source>
        <dbReference type="Proteomes" id="UP000309133"/>
    </source>
</evidence>
<evidence type="ECO:0000313" key="14">
    <source>
        <dbReference type="EMBL" id="THG32381.1"/>
    </source>
</evidence>
<evidence type="ECO:0000256" key="9">
    <source>
        <dbReference type="ARBA" id="ARBA00032024"/>
    </source>
</evidence>
<dbReference type="PANTHER" id="PTHR43765">
    <property type="entry name" value="2-DEHYDROPANTOATE 2-REDUCTASE-RELATED"/>
    <property type="match status" value="1"/>
</dbReference>
<dbReference type="SUPFAM" id="SSF48179">
    <property type="entry name" value="6-phosphogluconate dehydrogenase C-terminal domain-like"/>
    <property type="match status" value="1"/>
</dbReference>
<name>A0A4S4FQ22_9MICO</name>
<dbReference type="InterPro" id="IPR036291">
    <property type="entry name" value="NAD(P)-bd_dom_sf"/>
</dbReference>
<evidence type="ECO:0000259" key="13">
    <source>
        <dbReference type="Pfam" id="PF08546"/>
    </source>
</evidence>
<evidence type="ECO:0000256" key="7">
    <source>
        <dbReference type="ARBA" id="ARBA00022857"/>
    </source>
</evidence>
<dbReference type="UniPathway" id="UPA00028">
    <property type="reaction ID" value="UER00004"/>
</dbReference>
<comment type="pathway">
    <text evidence="2 11">Cofactor biosynthesis; (R)-pantothenate biosynthesis; (R)-pantoate from 3-methyl-2-oxobutanoate: step 2/2.</text>
</comment>
<evidence type="ECO:0000256" key="8">
    <source>
        <dbReference type="ARBA" id="ARBA00023002"/>
    </source>
</evidence>
<sequence>MRVGVVGVGAIGGTLAALLDRSGHEIAVAARGATLEAISSAGLQLTGAFGEYTAHPSAAETLPSGVAYDLVVFATKAMDASTALAANAGACVGTPVLIVQNGLDAITGAGELLPNSRLLGGLSVWAATQTRPGGILVTAPGSLVIGPTDDADPIVQLLGEAVPTSATRDLVASQWSKLVVNQVNALPAITGLSVQETVADPDLRRVLTASIRETVGVARAAGVRFARFQGLSDPLLSVIRGVPARLAEQLPRLMARRMGQVPNYGSTLQSIRRGLPTEIDYLNGAVVAAAARAGVAAPINERLTRLVHEVERTGVFLTPAEVAEQVR</sequence>
<accession>A0A4S4FQ22</accession>
<comment type="catalytic activity">
    <reaction evidence="10 11">
        <text>(R)-pantoate + NADP(+) = 2-dehydropantoate + NADPH + H(+)</text>
        <dbReference type="Rhea" id="RHEA:16233"/>
        <dbReference type="ChEBI" id="CHEBI:11561"/>
        <dbReference type="ChEBI" id="CHEBI:15378"/>
        <dbReference type="ChEBI" id="CHEBI:15980"/>
        <dbReference type="ChEBI" id="CHEBI:57783"/>
        <dbReference type="ChEBI" id="CHEBI:58349"/>
        <dbReference type="EC" id="1.1.1.169"/>
    </reaction>
</comment>
<evidence type="ECO:0000256" key="4">
    <source>
        <dbReference type="ARBA" id="ARBA00013014"/>
    </source>
</evidence>
<evidence type="ECO:0000256" key="11">
    <source>
        <dbReference type="RuleBase" id="RU362068"/>
    </source>
</evidence>
<evidence type="ECO:0000256" key="6">
    <source>
        <dbReference type="ARBA" id="ARBA00022655"/>
    </source>
</evidence>
<dbReference type="InterPro" id="IPR003710">
    <property type="entry name" value="ApbA"/>
</dbReference>
<feature type="domain" description="Ketopantoate reductase C-terminal" evidence="13">
    <location>
        <begin position="170"/>
        <end position="311"/>
    </location>
</feature>
<evidence type="ECO:0000256" key="10">
    <source>
        <dbReference type="ARBA" id="ARBA00048793"/>
    </source>
</evidence>
<dbReference type="NCBIfam" id="TIGR00745">
    <property type="entry name" value="apbA_panE"/>
    <property type="match status" value="1"/>
</dbReference>
<evidence type="ECO:0000256" key="3">
    <source>
        <dbReference type="ARBA" id="ARBA00007870"/>
    </source>
</evidence>
<reference evidence="14 15" key="1">
    <citation type="submission" date="2019-04" db="EMBL/GenBank/DDBJ databases">
        <authorList>
            <person name="Jiang L."/>
        </authorList>
    </citation>
    <scope>NUCLEOTIDE SEQUENCE [LARGE SCALE GENOMIC DNA]</scope>
    <source>
        <strain evidence="14 15">YIM 131853</strain>
    </source>
</reference>
<feature type="domain" description="Ketopantoate reductase N-terminal" evidence="12">
    <location>
        <begin position="3"/>
        <end position="149"/>
    </location>
</feature>
<dbReference type="GO" id="GO:0008677">
    <property type="term" value="F:2-dehydropantoate 2-reductase activity"/>
    <property type="evidence" value="ECO:0007669"/>
    <property type="project" value="UniProtKB-EC"/>
</dbReference>
<dbReference type="GO" id="GO:0005737">
    <property type="term" value="C:cytoplasm"/>
    <property type="evidence" value="ECO:0007669"/>
    <property type="project" value="TreeGrafter"/>
</dbReference>